<proteinExistence type="predicted"/>
<reference evidence="1" key="1">
    <citation type="submission" date="2021-03" db="EMBL/GenBank/DDBJ databases">
        <title>Genomic Encyclopedia of Type Strains, Phase IV (KMG-IV): sequencing the most valuable type-strain genomes for metagenomic binning, comparative biology and taxonomic classification.</title>
        <authorList>
            <person name="Goeker M."/>
        </authorList>
    </citation>
    <scope>NUCLEOTIDE SEQUENCE</scope>
    <source>
        <strain evidence="1">DSM 18131</strain>
    </source>
</reference>
<evidence type="ECO:0000313" key="1">
    <source>
        <dbReference type="EMBL" id="MBP1871515.1"/>
    </source>
</evidence>
<dbReference type="Proteomes" id="UP000823773">
    <property type="component" value="Unassembled WGS sequence"/>
</dbReference>
<organism evidence="1 2">
    <name type="scientific">Ensifer adhaerens</name>
    <name type="common">Sinorhizobium morelense</name>
    <dbReference type="NCBI Taxonomy" id="106592"/>
    <lineage>
        <taxon>Bacteria</taxon>
        <taxon>Pseudomonadati</taxon>
        <taxon>Pseudomonadota</taxon>
        <taxon>Alphaproteobacteria</taxon>
        <taxon>Hyphomicrobiales</taxon>
        <taxon>Rhizobiaceae</taxon>
        <taxon>Sinorhizobium/Ensifer group</taxon>
        <taxon>Ensifer</taxon>
    </lineage>
</organism>
<accession>A0ACC5SRU0</accession>
<protein>
    <submittedName>
        <fullName evidence="1">Amidohydrolase</fullName>
    </submittedName>
</protein>
<evidence type="ECO:0000313" key="2">
    <source>
        <dbReference type="Proteomes" id="UP000823773"/>
    </source>
</evidence>
<keyword evidence="2" id="KW-1185">Reference proteome</keyword>
<gene>
    <name evidence="1" type="ORF">J2Z19_001227</name>
</gene>
<dbReference type="EMBL" id="JAGGJR010000002">
    <property type="protein sequence ID" value="MBP1871515.1"/>
    <property type="molecule type" value="Genomic_DNA"/>
</dbReference>
<name>A0ACC5SRU0_ENSAD</name>
<sequence>MFLNGGELDEITAFRRELHRRPELSGQEAETARTVTQALRSSEPDAIVTSLGGHGIAAVYQGAADGPTVMIRAELDALPIEELSSLPHRSEIAGKGHLCGHDGHTAILIALAKGLSHRRPARGRAILLFQPAEENGAGAAAVLADPKFEALKPDFVFSLHNFPGLPLGHAALAEGPVNCASRGMKIVLSGKTSHASCPEDGIAPTLAMARLLEELTGLGAGGRLDADFTLVTVTHARLGEPAFGISPGRAEIWATLRTLTDVRMTGLVESAETLVRSHADAAGLVSSISYEDIFHQCSNAPAAVDELRRALVDEEISHDRGATALPMKGSEDFGLFGRVAPSAMFFLGAGEDHPRLHNPDYDFPDALIAVGARAFMRTIRNLLG</sequence>
<comment type="caution">
    <text evidence="1">The sequence shown here is derived from an EMBL/GenBank/DDBJ whole genome shotgun (WGS) entry which is preliminary data.</text>
</comment>